<reference evidence="4 5" key="1">
    <citation type="submission" date="2023-01" db="EMBL/GenBank/DDBJ databases">
        <title>Psychroserpens ponticola sp. nov., isolated from seawater.</title>
        <authorList>
            <person name="Kristyanto S."/>
            <person name="Jung J."/>
            <person name="Kim J.M."/>
            <person name="Jeon C.O."/>
        </authorList>
    </citation>
    <scope>NUCLEOTIDE SEQUENCE [LARGE SCALE GENOMIC DNA]</scope>
    <source>
        <strain evidence="4 5">MSW6</strain>
    </source>
</reference>
<dbReference type="PROSITE" id="PS50822">
    <property type="entry name" value="PIWI"/>
    <property type="match status" value="1"/>
</dbReference>
<dbReference type="SUPFAM" id="SSF53098">
    <property type="entry name" value="Ribonuclease H-like"/>
    <property type="match status" value="1"/>
</dbReference>
<evidence type="ECO:0000313" key="5">
    <source>
        <dbReference type="Proteomes" id="UP001202717"/>
    </source>
</evidence>
<dbReference type="Proteomes" id="UP001202717">
    <property type="component" value="Chromosome"/>
</dbReference>
<evidence type="ECO:0000313" key="4">
    <source>
        <dbReference type="EMBL" id="WCO03443.1"/>
    </source>
</evidence>
<evidence type="ECO:0000256" key="2">
    <source>
        <dbReference type="ARBA" id="ARBA00035032"/>
    </source>
</evidence>
<accession>A0ABY7S226</accession>
<keyword evidence="5" id="KW-1185">Reference proteome</keyword>
<dbReference type="Gene3D" id="3.30.420.10">
    <property type="entry name" value="Ribonuclease H-like superfamily/Ribonuclease H"/>
    <property type="match status" value="1"/>
</dbReference>
<dbReference type="Gene3D" id="3.40.50.2300">
    <property type="match status" value="1"/>
</dbReference>
<dbReference type="EMBL" id="CP116221">
    <property type="protein sequence ID" value="WCO03443.1"/>
    <property type="molecule type" value="Genomic_DNA"/>
</dbReference>
<dbReference type="InterPro" id="IPR003165">
    <property type="entry name" value="Piwi"/>
</dbReference>
<dbReference type="Pfam" id="PF02171">
    <property type="entry name" value="Piwi"/>
    <property type="match status" value="1"/>
</dbReference>
<feature type="domain" description="Piwi" evidence="3">
    <location>
        <begin position="389"/>
        <end position="475"/>
    </location>
</feature>
<proteinExistence type="inferred from homology"/>
<evidence type="ECO:0000259" key="3">
    <source>
        <dbReference type="PROSITE" id="PS50822"/>
    </source>
</evidence>
<gene>
    <name evidence="4" type="ORF">MUN68_008035</name>
</gene>
<dbReference type="InterPro" id="IPR012337">
    <property type="entry name" value="RNaseH-like_sf"/>
</dbReference>
<name>A0ABY7S226_9FLAO</name>
<dbReference type="SMART" id="SM00950">
    <property type="entry name" value="Piwi"/>
    <property type="match status" value="1"/>
</dbReference>
<protein>
    <recommendedName>
        <fullName evidence="2">Protein argonaute</fullName>
    </recommendedName>
</protein>
<dbReference type="RefSeq" id="WP_249997240.1">
    <property type="nucleotide sequence ID" value="NZ_CP116221.1"/>
</dbReference>
<dbReference type="InterPro" id="IPR036397">
    <property type="entry name" value="RNaseH_sf"/>
</dbReference>
<organism evidence="4 5">
    <name type="scientific">Psychroserpens ponticola</name>
    <dbReference type="NCBI Taxonomy" id="2932268"/>
    <lineage>
        <taxon>Bacteria</taxon>
        <taxon>Pseudomonadati</taxon>
        <taxon>Bacteroidota</taxon>
        <taxon>Flavobacteriia</taxon>
        <taxon>Flavobacteriales</taxon>
        <taxon>Flavobacteriaceae</taxon>
        <taxon>Psychroserpens</taxon>
    </lineage>
</organism>
<comment type="similarity">
    <text evidence="1">Belongs to the argonaute family. Long pAgo subfamily.</text>
</comment>
<evidence type="ECO:0000256" key="1">
    <source>
        <dbReference type="ARBA" id="ARBA00035012"/>
    </source>
</evidence>
<sequence length="697" mass="82735">MQEQIKFNILNFNWPRKLLTFYVSLKQSKECQTIYYTKFPANITEVFTNEELEEKEEIYTTFTTPSEGFKPLKIDCNNYNKNLYKQFLNAQIKQHFDSLNIINCKNKVLKDRQVWVLDKEAYHKDYHYYDKFSLKIQFAEVSDYPELVVSFDGTTKILKKSLQEIDNAHLVTKAIFRTQVFYYQTERETPQQEEFYNSLILDEVFPILNRDLQKAFNIPYERKKTKNRYSKYLNKISNFTKEYLFTEDFQHICDFRNQQFIDAPLNRIGHIDKDKGLLEYGKDPQGNKQIGLTPKLELNRYRPYLRPKNPSTEFFFIYHKDHQPIIKKLWSYLKNGTGQGTYYHGLEAYIDIKVNSAFHNFIEFSNKENPIPEIMQKLEELQWDKNIAYLAFYISPYTRFESNPQLKNIYYQVKELCLNEDIMTQAIDFEDLQKNIGNYQWHLNNISLAIHAKLGGKPWKLAVTEKKELVIGVGAFTNQDHKHRYVASAFSFQNNGIFNNFQCFSKTETTQLAGSIIKAIRTFFNQSEADKIVIHFYKEMSKKEMEPILIGMHRLNLENKPIYILNINKTETKDIIAYDTDFQESLMPYSGTFIRLGMLKFLLFNNGRFEDEKFYPSDGFPFPVKVSMSSPNEDAFEDDNIITELLTQVFQFSRLYWKSLKPQNVPITIKYPEMVAQMLPRFKSDIKEEAKSKLWFL</sequence>